<dbReference type="RefSeq" id="WP_244821894.1">
    <property type="nucleotide sequence ID" value="NZ_CP112998.1"/>
</dbReference>
<organism evidence="1 2">
    <name type="scientific">Dyadobacter pollutisoli</name>
    <dbReference type="NCBI Taxonomy" id="2910158"/>
    <lineage>
        <taxon>Bacteria</taxon>
        <taxon>Pseudomonadati</taxon>
        <taxon>Bacteroidota</taxon>
        <taxon>Cytophagia</taxon>
        <taxon>Cytophagales</taxon>
        <taxon>Spirosomataceae</taxon>
        <taxon>Dyadobacter</taxon>
    </lineage>
</organism>
<evidence type="ECO:0000313" key="1">
    <source>
        <dbReference type="EMBL" id="WAC12241.1"/>
    </source>
</evidence>
<accession>A0A9E8SLY4</accession>
<name>A0A9E8SLY4_9BACT</name>
<proteinExistence type="predicted"/>
<sequence>MKLTIIVEKGDGELWGRIDNVPGYLPVTSGKNLEEIEKNLLELLDDYINHEGKAFEEWKNLNISNIHFDHVYDLSAFFELFDDVKVGAIAKRAGLNPSLVRHYVAGTKFPSEQQAKKLEDAIHSLGEKLMEVVLA</sequence>
<gene>
    <name evidence="1" type="ORF">ON006_31520</name>
</gene>
<dbReference type="KEGG" id="dpf:ON006_31520"/>
<dbReference type="InterPro" id="IPR035069">
    <property type="entry name" value="TTHA1013/TTHA0281-like"/>
</dbReference>
<keyword evidence="2" id="KW-1185">Reference proteome</keyword>
<reference evidence="1" key="1">
    <citation type="submission" date="2022-11" db="EMBL/GenBank/DDBJ databases">
        <title>Dyadobacter pollutisoli sp. nov., isolated from plastic dumped soil.</title>
        <authorList>
            <person name="Kim J.M."/>
            <person name="Kim K.R."/>
            <person name="Lee J.K."/>
            <person name="Hao L."/>
            <person name="Jeon C.O."/>
        </authorList>
    </citation>
    <scope>NUCLEOTIDE SEQUENCE</scope>
    <source>
        <strain evidence="1">U1</strain>
    </source>
</reference>
<dbReference type="Proteomes" id="UP001164653">
    <property type="component" value="Chromosome"/>
</dbReference>
<evidence type="ECO:0000313" key="2">
    <source>
        <dbReference type="Proteomes" id="UP001164653"/>
    </source>
</evidence>
<dbReference type="AlphaFoldDB" id="A0A9E8SLY4"/>
<dbReference type="SUPFAM" id="SSF143100">
    <property type="entry name" value="TTHA1013/TTHA0281-like"/>
    <property type="match status" value="1"/>
</dbReference>
<dbReference type="EMBL" id="CP112998">
    <property type="protein sequence ID" value="WAC12241.1"/>
    <property type="molecule type" value="Genomic_DNA"/>
</dbReference>
<protein>
    <submittedName>
        <fullName evidence="1">Uncharacterized protein</fullName>
    </submittedName>
</protein>